<evidence type="ECO:0000313" key="7">
    <source>
        <dbReference type="EMBL" id="EJT47242.1"/>
    </source>
</evidence>
<dbReference type="KEGG" id="tasa:A1Q1_04004"/>
<keyword evidence="2" id="KW-0805">Transcription regulation</keyword>
<keyword evidence="3" id="KW-0804">Transcription</keyword>
<accession>J6EWP2</accession>
<dbReference type="InterPro" id="IPR013272">
    <property type="entry name" value="Vps72/YL1_C"/>
</dbReference>
<dbReference type="InterPro" id="IPR029525">
    <property type="entry name" value="INO80C/Ies6"/>
</dbReference>
<comment type="subcellular location">
    <subcellularLocation>
        <location evidence="1">Nucleus</location>
    </subcellularLocation>
</comment>
<evidence type="ECO:0000259" key="6">
    <source>
        <dbReference type="SMART" id="SM00993"/>
    </source>
</evidence>
<evidence type="ECO:0000256" key="2">
    <source>
        <dbReference type="ARBA" id="ARBA00023015"/>
    </source>
</evidence>
<dbReference type="RefSeq" id="XP_014177856.1">
    <property type="nucleotide sequence ID" value="XM_014322381.1"/>
</dbReference>
<dbReference type="PANTHER" id="PTHR31200">
    <property type="entry name" value="INO80 COMPLEX SUBUNIT C"/>
    <property type="match status" value="1"/>
</dbReference>
<keyword evidence="4" id="KW-0539">Nucleus</keyword>
<evidence type="ECO:0000313" key="8">
    <source>
        <dbReference type="Proteomes" id="UP000002748"/>
    </source>
</evidence>
<evidence type="ECO:0000256" key="5">
    <source>
        <dbReference type="SAM" id="MobiDB-lite"/>
    </source>
</evidence>
<name>J6EWP2_TRIAS</name>
<evidence type="ECO:0000256" key="1">
    <source>
        <dbReference type="ARBA" id="ARBA00004123"/>
    </source>
</evidence>
<reference evidence="7 8" key="1">
    <citation type="journal article" date="2012" name="Eukaryot. Cell">
        <title>Draft genome sequence of CBS 2479, the standard type strain of Trichosporon asahii.</title>
        <authorList>
            <person name="Yang R.Y."/>
            <person name="Li H.T."/>
            <person name="Zhu H."/>
            <person name="Zhou G.P."/>
            <person name="Wang M."/>
            <person name="Wang L."/>
        </authorList>
    </citation>
    <scope>NUCLEOTIDE SEQUENCE [LARGE SCALE GENOMIC DNA]</scope>
    <source>
        <strain evidence="8">ATCC 90039 / CBS 2479 / JCM 2466 / KCTC 7840 / NCYC 2677 / UAMH 7654</strain>
    </source>
</reference>
<dbReference type="EMBL" id="ALBS01000260">
    <property type="protein sequence ID" value="EJT47242.1"/>
    <property type="molecule type" value="Genomic_DNA"/>
</dbReference>
<dbReference type="Proteomes" id="UP000002748">
    <property type="component" value="Unassembled WGS sequence"/>
</dbReference>
<dbReference type="OrthoDB" id="49520at2759"/>
<feature type="region of interest" description="Disordered" evidence="5">
    <location>
        <begin position="173"/>
        <end position="224"/>
    </location>
</feature>
<evidence type="ECO:0000256" key="3">
    <source>
        <dbReference type="ARBA" id="ARBA00023163"/>
    </source>
</evidence>
<dbReference type="PANTHER" id="PTHR31200:SF1">
    <property type="entry name" value="INO80 COMPLEX SUBUNIT C"/>
    <property type="match status" value="1"/>
</dbReference>
<dbReference type="AlphaFoldDB" id="J6EWP2"/>
<evidence type="ECO:0000256" key="4">
    <source>
        <dbReference type="ARBA" id="ARBA00023242"/>
    </source>
</evidence>
<feature type="region of interest" description="Disordered" evidence="5">
    <location>
        <begin position="59"/>
        <end position="84"/>
    </location>
</feature>
<dbReference type="GeneID" id="25987517"/>
<dbReference type="VEuPathDB" id="FungiDB:A1Q1_04004"/>
<feature type="domain" description="Vps72/YL1 C-terminal" evidence="6">
    <location>
        <begin position="255"/>
        <end position="284"/>
    </location>
</feature>
<protein>
    <recommendedName>
        <fullName evidence="6">Vps72/YL1 C-terminal domain-containing protein</fullName>
    </recommendedName>
</protein>
<proteinExistence type="predicted"/>
<dbReference type="Pfam" id="PF08265">
    <property type="entry name" value="YL1_C"/>
    <property type="match status" value="1"/>
</dbReference>
<dbReference type="GO" id="GO:0031011">
    <property type="term" value="C:Ino80 complex"/>
    <property type="evidence" value="ECO:0007669"/>
    <property type="project" value="InterPro"/>
</dbReference>
<dbReference type="SMART" id="SM00993">
    <property type="entry name" value="YL1_C"/>
    <property type="match status" value="1"/>
</dbReference>
<dbReference type="GO" id="GO:0006338">
    <property type="term" value="P:chromatin remodeling"/>
    <property type="evidence" value="ECO:0007669"/>
    <property type="project" value="InterPro"/>
</dbReference>
<comment type="caution">
    <text evidence="7">The sequence shown here is derived from an EMBL/GenBank/DDBJ whole genome shotgun (WGS) entry which is preliminary data.</text>
</comment>
<gene>
    <name evidence="7" type="ORF">A1Q1_04004</name>
</gene>
<dbReference type="HOGENOM" id="CLU_1008973_0_0_1"/>
<organism evidence="7 8">
    <name type="scientific">Trichosporon asahii var. asahii (strain ATCC 90039 / CBS 2479 / JCM 2466 / KCTC 7840 / NBRC 103889/ NCYC 2677 / UAMH 7654)</name>
    <name type="common">Yeast</name>
    <dbReference type="NCBI Taxonomy" id="1186058"/>
    <lineage>
        <taxon>Eukaryota</taxon>
        <taxon>Fungi</taxon>
        <taxon>Dikarya</taxon>
        <taxon>Basidiomycota</taxon>
        <taxon>Agaricomycotina</taxon>
        <taxon>Tremellomycetes</taxon>
        <taxon>Trichosporonales</taxon>
        <taxon>Trichosporonaceae</taxon>
        <taxon>Trichosporon</taxon>
    </lineage>
</organism>
<sequence>MPVSISSLTTLRSRPVRAPVNRRHQPQIWTLFLLPHTPPPAHHQHVSCGVCDAADIRPPKGGRFQPRKSNASTPAPNDEPVSTGVRSSFPLPQLAGDHVQANTQLLVEKLSYADAPRPWKNPNFVSALPSRTASGATAAGFKRNAKQLLTLERERIGGGDGFLSAAQTAAKARGEPIEPVKKKKKENPIGKPRSSLKGRRSGVATPMTIDDSEMSGTATPMEVDEDEEGEMLEDRGEVITYHTPTAPPSLLPAKKYCDITGLHGPYTDPRTKLRYKGVEMWNIVRNLGPGVDQAYLALRGAQTSLK</sequence>